<dbReference type="RefSeq" id="WP_340363096.1">
    <property type="nucleotide sequence ID" value="NZ_JBBKZV010000003.1"/>
</dbReference>
<feature type="transmembrane region" description="Helical" evidence="1">
    <location>
        <begin position="68"/>
        <end position="87"/>
    </location>
</feature>
<proteinExistence type="predicted"/>
<sequence>MDANHYFHETDAQALRAHSRTAVACAAPTSAVTLAAQRITTFVVVLGCLLFAMGGACLAIAGQGSSERWTGVLGVFFFGGSLLAMMMEVRPRH</sequence>
<organism evidence="2 3">
    <name type="scientific">Variovorax humicola</name>
    <dbReference type="NCBI Taxonomy" id="1769758"/>
    <lineage>
        <taxon>Bacteria</taxon>
        <taxon>Pseudomonadati</taxon>
        <taxon>Pseudomonadota</taxon>
        <taxon>Betaproteobacteria</taxon>
        <taxon>Burkholderiales</taxon>
        <taxon>Comamonadaceae</taxon>
        <taxon>Variovorax</taxon>
    </lineage>
</organism>
<name>A0ABU8VYG5_9BURK</name>
<gene>
    <name evidence="2" type="ORF">WKW80_08365</name>
</gene>
<protein>
    <submittedName>
        <fullName evidence="2">Uncharacterized protein</fullName>
    </submittedName>
</protein>
<dbReference type="Proteomes" id="UP001363010">
    <property type="component" value="Unassembled WGS sequence"/>
</dbReference>
<comment type="caution">
    <text evidence="2">The sequence shown here is derived from an EMBL/GenBank/DDBJ whole genome shotgun (WGS) entry which is preliminary data.</text>
</comment>
<dbReference type="EMBL" id="JBBKZV010000003">
    <property type="protein sequence ID" value="MEJ8822051.1"/>
    <property type="molecule type" value="Genomic_DNA"/>
</dbReference>
<keyword evidence="3" id="KW-1185">Reference proteome</keyword>
<accession>A0ABU8VYG5</accession>
<feature type="transmembrane region" description="Helical" evidence="1">
    <location>
        <begin position="39"/>
        <end position="62"/>
    </location>
</feature>
<keyword evidence="1" id="KW-1133">Transmembrane helix</keyword>
<keyword evidence="1" id="KW-0472">Membrane</keyword>
<evidence type="ECO:0000313" key="2">
    <source>
        <dbReference type="EMBL" id="MEJ8822051.1"/>
    </source>
</evidence>
<evidence type="ECO:0000256" key="1">
    <source>
        <dbReference type="SAM" id="Phobius"/>
    </source>
</evidence>
<keyword evidence="1" id="KW-0812">Transmembrane</keyword>
<reference evidence="2 3" key="1">
    <citation type="submission" date="2024-03" db="EMBL/GenBank/DDBJ databases">
        <title>Novel species of the genus Variovorax.</title>
        <authorList>
            <person name="Liu Q."/>
            <person name="Xin Y.-H."/>
        </authorList>
    </citation>
    <scope>NUCLEOTIDE SEQUENCE [LARGE SCALE GENOMIC DNA]</scope>
    <source>
        <strain evidence="2 3">KACC 18501</strain>
    </source>
</reference>
<evidence type="ECO:0000313" key="3">
    <source>
        <dbReference type="Proteomes" id="UP001363010"/>
    </source>
</evidence>